<protein>
    <submittedName>
        <fullName evidence="3">Achilleol B synthase</fullName>
    </submittedName>
</protein>
<keyword evidence="1" id="KW-0677">Repeat</keyword>
<evidence type="ECO:0000313" key="4">
    <source>
        <dbReference type="Proteomes" id="UP000251960"/>
    </source>
</evidence>
<comment type="caution">
    <text evidence="3">The sequence shown here is derived from an EMBL/GenBank/DDBJ whole genome shotgun (WGS) entry which is preliminary data.</text>
</comment>
<dbReference type="SUPFAM" id="SSF48239">
    <property type="entry name" value="Terpenoid cyclases/Protein prenyltransferases"/>
    <property type="match status" value="1"/>
</dbReference>
<name>A0A3L6EVW5_MAIZE</name>
<dbReference type="Gene3D" id="1.50.10.20">
    <property type="match status" value="1"/>
</dbReference>
<dbReference type="GO" id="GO:0016866">
    <property type="term" value="F:intramolecular transferase activity"/>
    <property type="evidence" value="ECO:0007669"/>
    <property type="project" value="InterPro"/>
</dbReference>
<reference evidence="3 4" key="1">
    <citation type="journal article" date="2018" name="Nat. Genet.">
        <title>Extensive intraspecific gene order and gene structural variations between Mo17 and other maize genomes.</title>
        <authorList>
            <person name="Sun S."/>
            <person name="Zhou Y."/>
            <person name="Chen J."/>
            <person name="Shi J."/>
            <person name="Zhao H."/>
            <person name="Zhao H."/>
            <person name="Song W."/>
            <person name="Zhang M."/>
            <person name="Cui Y."/>
            <person name="Dong X."/>
            <person name="Liu H."/>
            <person name="Ma X."/>
            <person name="Jiao Y."/>
            <person name="Wang B."/>
            <person name="Wei X."/>
            <person name="Stein J.C."/>
            <person name="Glaubitz J.C."/>
            <person name="Lu F."/>
            <person name="Yu G."/>
            <person name="Liang C."/>
            <person name="Fengler K."/>
            <person name="Li B."/>
            <person name="Rafalski A."/>
            <person name="Schnable P.S."/>
            <person name="Ware D.H."/>
            <person name="Buckler E.S."/>
            <person name="Lai J."/>
        </authorList>
    </citation>
    <scope>NUCLEOTIDE SEQUENCE [LARGE SCALE GENOMIC DNA]</scope>
    <source>
        <strain evidence="4">cv. Missouri 17</strain>
        <tissue evidence="3">Seedling</tissue>
    </source>
</reference>
<dbReference type="Proteomes" id="UP000251960">
    <property type="component" value="Chromosome 4"/>
</dbReference>
<dbReference type="InterPro" id="IPR018333">
    <property type="entry name" value="Squalene_cyclase"/>
</dbReference>
<gene>
    <name evidence="3" type="primary">Os11g0285000_2</name>
    <name evidence="3" type="ORF">Zm00014a_006432</name>
</gene>
<feature type="domain" description="Squalene cyclase C-terminal" evidence="2">
    <location>
        <begin position="215"/>
        <end position="434"/>
    </location>
</feature>
<dbReference type="PANTHER" id="PTHR11764">
    <property type="entry name" value="TERPENE CYCLASE/MUTASE FAMILY MEMBER"/>
    <property type="match status" value="1"/>
</dbReference>
<dbReference type="GO" id="GO:0005811">
    <property type="term" value="C:lipid droplet"/>
    <property type="evidence" value="ECO:0007669"/>
    <property type="project" value="InterPro"/>
</dbReference>
<sequence>MPMAYLYGKKFVGPITPTILSIRNEIYKIPYDEVDWNKARDTCAKEDLLYPRTFVQNVIWTCVNKIVEPLLNLWPAKMLRDTALKNIMNHIHYEDESTRYLCVCPVNKALNMICCWVENPNSDAFKRHLPRIYDYIWLAEDGMKLKVYDGTQAWDTAFIVKAYCSTDLVHEFSPTLRKAHEFIKSLQIPENQPDHENYYRHRSKGSWAHSTLDNGWSVSDSTAEAIQVLNPSETFLNIVVDHPSVECTSSAIQALVMFREMYPRYRDQEIKKCIKGASKFIESKQQKDGTWFGTWGVCYTYGTLFAVQGLVVAGRTYENSSSIRKACRFLLSKQLITGGWGETYPSNGTAVYAEASSPHVVNTAWAMLALIYAGQVQRDPTPLYGAAKELINMQQESGEFPQQEHIGSFNCSFYFNYGNYRNLFPIWALGEFRRRIVAEKKRNQQT</sequence>
<evidence type="ECO:0000259" key="2">
    <source>
        <dbReference type="Pfam" id="PF13243"/>
    </source>
</evidence>
<dbReference type="GO" id="GO:0016104">
    <property type="term" value="P:triterpenoid biosynthetic process"/>
    <property type="evidence" value="ECO:0007669"/>
    <property type="project" value="InterPro"/>
</dbReference>
<evidence type="ECO:0000313" key="3">
    <source>
        <dbReference type="EMBL" id="PWZ25194.1"/>
    </source>
</evidence>
<dbReference type="EMBL" id="NCVQ01000005">
    <property type="protein sequence ID" value="PWZ25194.1"/>
    <property type="molecule type" value="Genomic_DNA"/>
</dbReference>
<dbReference type="InterPro" id="IPR008930">
    <property type="entry name" value="Terpenoid_cyclase/PrenylTrfase"/>
</dbReference>
<proteinExistence type="predicted"/>
<dbReference type="PANTHER" id="PTHR11764:SF45">
    <property type="entry name" value="TERPENE CYCLASE_MUTASE FAMILY MEMBER"/>
    <property type="match status" value="1"/>
</dbReference>
<dbReference type="InterPro" id="IPR032696">
    <property type="entry name" value="SQ_cyclase_C"/>
</dbReference>
<dbReference type="ExpressionAtlas" id="A0A3L6EVW5">
    <property type="expression patterns" value="baseline and differential"/>
</dbReference>
<accession>A0A3L6EVW5</accession>
<organism evidence="3 4">
    <name type="scientific">Zea mays</name>
    <name type="common">Maize</name>
    <dbReference type="NCBI Taxonomy" id="4577"/>
    <lineage>
        <taxon>Eukaryota</taxon>
        <taxon>Viridiplantae</taxon>
        <taxon>Streptophyta</taxon>
        <taxon>Embryophyta</taxon>
        <taxon>Tracheophyta</taxon>
        <taxon>Spermatophyta</taxon>
        <taxon>Magnoliopsida</taxon>
        <taxon>Liliopsida</taxon>
        <taxon>Poales</taxon>
        <taxon>Poaceae</taxon>
        <taxon>PACMAD clade</taxon>
        <taxon>Panicoideae</taxon>
        <taxon>Andropogonodae</taxon>
        <taxon>Andropogoneae</taxon>
        <taxon>Tripsacinae</taxon>
        <taxon>Zea</taxon>
    </lineage>
</organism>
<dbReference type="AlphaFoldDB" id="A0A3L6EVW5"/>
<evidence type="ECO:0000256" key="1">
    <source>
        <dbReference type="ARBA" id="ARBA00022737"/>
    </source>
</evidence>
<dbReference type="Pfam" id="PF13243">
    <property type="entry name" value="SQHop_cyclase_C"/>
    <property type="match status" value="1"/>
</dbReference>